<evidence type="ECO:0000313" key="2">
    <source>
        <dbReference type="EMBL" id="SFD99947.1"/>
    </source>
</evidence>
<dbReference type="RefSeq" id="WP_188129647.1">
    <property type="nucleotide sequence ID" value="NZ_FOMS01000005.1"/>
</dbReference>
<evidence type="ECO:0000313" key="3">
    <source>
        <dbReference type="Proteomes" id="UP000325289"/>
    </source>
</evidence>
<dbReference type="EMBL" id="FOMS01000005">
    <property type="protein sequence ID" value="SFD99947.1"/>
    <property type="molecule type" value="Genomic_DNA"/>
</dbReference>
<feature type="domain" description="HTH cro/C1-type" evidence="1">
    <location>
        <begin position="28"/>
        <end position="72"/>
    </location>
</feature>
<keyword evidence="3" id="KW-1185">Reference proteome</keyword>
<sequence>MCEREPSPAELRQRLGENLTTLSRSAPSISALCRELGINRTQFNRYRSGESFPRPDVLWRICRHFKVDARILLEPVDAILASARGPFCHSELAGFLSAPERQVSEASLPTGIYRTVRTKAGADHAVSGLVRIYRKDGHAFLRGFEPRGTGELPGTMREFRGVLVAHWAGFVAITSRRNSTALSYTDMRPVPGETGLWSGHVHAAEHGDGDDAHGARAVLQYLGTVSPEVYAAARGAGPVPASALPNAVRARL</sequence>
<dbReference type="Gene3D" id="1.10.260.40">
    <property type="entry name" value="lambda repressor-like DNA-binding domains"/>
    <property type="match status" value="1"/>
</dbReference>
<protein>
    <submittedName>
        <fullName evidence="2">Cro/C1-type HTH DNA-binding domain-containing protein</fullName>
    </submittedName>
</protein>
<gene>
    <name evidence="2" type="ORF">SAMN04515678_105150</name>
</gene>
<dbReference type="InterPro" id="IPR010982">
    <property type="entry name" value="Lambda_DNA-bd_dom_sf"/>
</dbReference>
<dbReference type="Pfam" id="PF13443">
    <property type="entry name" value="HTH_26"/>
    <property type="match status" value="1"/>
</dbReference>
<keyword evidence="2" id="KW-0238">DNA-binding</keyword>
<organism evidence="2 3">
    <name type="scientific">Roseivivax sediminis</name>
    <dbReference type="NCBI Taxonomy" id="936889"/>
    <lineage>
        <taxon>Bacteria</taxon>
        <taxon>Pseudomonadati</taxon>
        <taxon>Pseudomonadota</taxon>
        <taxon>Alphaproteobacteria</taxon>
        <taxon>Rhodobacterales</taxon>
        <taxon>Roseobacteraceae</taxon>
        <taxon>Roseivivax</taxon>
    </lineage>
</organism>
<dbReference type="CDD" id="cd00093">
    <property type="entry name" value="HTH_XRE"/>
    <property type="match status" value="1"/>
</dbReference>
<proteinExistence type="predicted"/>
<dbReference type="SUPFAM" id="SSF47413">
    <property type="entry name" value="lambda repressor-like DNA-binding domains"/>
    <property type="match status" value="1"/>
</dbReference>
<dbReference type="InterPro" id="IPR001387">
    <property type="entry name" value="Cro/C1-type_HTH"/>
</dbReference>
<name>A0A1I1WXU0_9RHOB</name>
<dbReference type="AlphaFoldDB" id="A0A1I1WXU0"/>
<reference evidence="2 3" key="1">
    <citation type="submission" date="2016-10" db="EMBL/GenBank/DDBJ databases">
        <authorList>
            <person name="Varghese N."/>
            <person name="Submissions S."/>
        </authorList>
    </citation>
    <scope>NUCLEOTIDE SEQUENCE [LARGE SCALE GENOMIC DNA]</scope>
    <source>
        <strain evidence="3">YIM D21,KCTC 23444,ACCC 10710</strain>
    </source>
</reference>
<dbReference type="Proteomes" id="UP000325289">
    <property type="component" value="Unassembled WGS sequence"/>
</dbReference>
<dbReference type="GO" id="GO:0003677">
    <property type="term" value="F:DNA binding"/>
    <property type="evidence" value="ECO:0007669"/>
    <property type="project" value="UniProtKB-KW"/>
</dbReference>
<accession>A0A1I1WXU0</accession>
<dbReference type="PROSITE" id="PS50943">
    <property type="entry name" value="HTH_CROC1"/>
    <property type="match status" value="1"/>
</dbReference>
<evidence type="ECO:0000259" key="1">
    <source>
        <dbReference type="PROSITE" id="PS50943"/>
    </source>
</evidence>